<organism evidence="1 4">
    <name type="scientific">Caligus rogercresseyi</name>
    <name type="common">Sea louse</name>
    <dbReference type="NCBI Taxonomy" id="217165"/>
    <lineage>
        <taxon>Eukaryota</taxon>
        <taxon>Metazoa</taxon>
        <taxon>Ecdysozoa</taxon>
        <taxon>Arthropoda</taxon>
        <taxon>Crustacea</taxon>
        <taxon>Multicrustacea</taxon>
        <taxon>Hexanauplia</taxon>
        <taxon>Copepoda</taxon>
        <taxon>Siphonostomatoida</taxon>
        <taxon>Caligidae</taxon>
        <taxon>Caligus</taxon>
    </lineage>
</organism>
<proteinExistence type="predicted"/>
<reference evidence="1" key="2">
    <citation type="journal article" name="Sci. Data">
        <title>Chromosome-scale genome assembly of the sea louse Caligus rogercresseyi by SMRT sequencing and Hi-C analysis.</title>
        <authorList>
            <person name="Gallardo-Escarate C."/>
            <person name="Valenzuela-Munoz V."/>
            <person name="Nunez-Acuna G."/>
            <person name="Valenzuela-Miranda D."/>
            <person name="Goncalves A.T."/>
            <person name="Escobar-Sepulveda H."/>
            <person name="Liachko I."/>
            <person name="Nelson B."/>
            <person name="Roberts S."/>
            <person name="Warren W."/>
        </authorList>
    </citation>
    <scope>NUCLEOTIDE SEQUENCE</scope>
    <source>
        <tissue evidence="1">Whole tissue</tissue>
    </source>
</reference>
<dbReference type="Proteomes" id="UP000595437">
    <property type="component" value="Chromosome 7"/>
</dbReference>
<dbReference type="EMBL" id="CP045894">
    <property type="protein sequence ID" value="QQP54628.1"/>
    <property type="molecule type" value="Genomic_DNA"/>
</dbReference>
<feature type="non-terminal residue" evidence="1">
    <location>
        <position position="86"/>
    </location>
</feature>
<evidence type="ECO:0000313" key="4">
    <source>
        <dbReference type="Proteomes" id="UP000595437"/>
    </source>
</evidence>
<name>A0A7T8HI23_CALRO</name>
<sequence>DLKVDRDIAKAESQIVNLTLPNKHSIYIMPSGNNAWAPDGPSARDRHQATLRTEAGELEDAFLRCNCDRILESSLHYDLALATELK</sequence>
<keyword evidence="4" id="KW-1185">Reference proteome</keyword>
<accession>A0A7T8HI23</accession>
<dbReference type="AlphaFoldDB" id="A0A7T8HI23"/>
<evidence type="ECO:0000313" key="3">
    <source>
        <dbReference type="EMBL" id="QQP54628.1"/>
    </source>
</evidence>
<evidence type="ECO:0000313" key="1">
    <source>
        <dbReference type="EMBL" id="QQP50488.1"/>
    </source>
</evidence>
<dbReference type="Proteomes" id="UP000595437">
    <property type="component" value="Chromosome 5"/>
</dbReference>
<reference evidence="4" key="1">
    <citation type="submission" date="2021-01" db="EMBL/GenBank/DDBJ databases">
        <title>Caligus Genome Assembly.</title>
        <authorList>
            <person name="Gallardo-Escarate C."/>
        </authorList>
    </citation>
    <scope>NUCLEOTIDE SEQUENCE [LARGE SCALE GENOMIC DNA]</scope>
</reference>
<protein>
    <submittedName>
        <fullName evidence="1">Uncharacterized protein</fullName>
    </submittedName>
</protein>
<dbReference type="EMBL" id="CP045893">
    <property type="protein sequence ID" value="QQP53837.1"/>
    <property type="molecule type" value="Genomic_DNA"/>
</dbReference>
<dbReference type="Proteomes" id="UP000595437">
    <property type="component" value="Chromosome 4"/>
</dbReference>
<dbReference type="EMBL" id="CP045896">
    <property type="protein sequence ID" value="QQP50488.1"/>
    <property type="molecule type" value="Genomic_DNA"/>
</dbReference>
<gene>
    <name evidence="2" type="ORF">FKW44_006457</name>
    <name evidence="3" type="ORF">FKW44_007518</name>
    <name evidence="1" type="ORF">FKW44_011502</name>
</gene>
<evidence type="ECO:0000313" key="2">
    <source>
        <dbReference type="EMBL" id="QQP53837.1"/>
    </source>
</evidence>